<dbReference type="EMBL" id="LGTL01000005">
    <property type="protein sequence ID" value="KPA82229.1"/>
    <property type="molecule type" value="Genomic_DNA"/>
</dbReference>
<dbReference type="InterPro" id="IPR008907">
    <property type="entry name" value="TPP/p25"/>
</dbReference>
<dbReference type="GeneID" id="26903636"/>
<dbReference type="GO" id="GO:0005874">
    <property type="term" value="C:microtubule"/>
    <property type="evidence" value="ECO:0007669"/>
    <property type="project" value="TreeGrafter"/>
</dbReference>
<dbReference type="OrthoDB" id="548799at2759"/>
<dbReference type="AlphaFoldDB" id="A0A0M9G4Z4"/>
<comment type="caution">
    <text evidence="2">The sequence shown here is derived from an EMBL/GenBank/DDBJ whole genome shotgun (WGS) entry which is preliminary data.</text>
</comment>
<keyword evidence="3" id="KW-1185">Reference proteome</keyword>
<protein>
    <recommendedName>
        <fullName evidence="4">P25-alpha</fullName>
    </recommendedName>
</protein>
<gene>
    <name evidence="2" type="ORF">ABB37_03345</name>
</gene>
<dbReference type="PANTHER" id="PTHR12932:SF9">
    <property type="entry name" value="TUBULIN POLYMERIZATION-PROMOTING PROTEIN HOMOLOG"/>
    <property type="match status" value="1"/>
</dbReference>
<dbReference type="PANTHER" id="PTHR12932">
    <property type="entry name" value="P25 ALPHA-RELATED"/>
    <property type="match status" value="1"/>
</dbReference>
<dbReference type="Gene3D" id="1.10.238.10">
    <property type="entry name" value="EF-hand"/>
    <property type="match status" value="1"/>
</dbReference>
<accession>A0A0M9G4Z4</accession>
<evidence type="ECO:0000313" key="3">
    <source>
        <dbReference type="Proteomes" id="UP000037923"/>
    </source>
</evidence>
<dbReference type="InterPro" id="IPR011992">
    <property type="entry name" value="EF-hand-dom_pair"/>
</dbReference>
<proteinExistence type="inferred from homology"/>
<dbReference type="RefSeq" id="XP_015660668.1">
    <property type="nucleotide sequence ID" value="XM_015800661.1"/>
</dbReference>
<dbReference type="GO" id="GO:0001578">
    <property type="term" value="P:microtubule bundle formation"/>
    <property type="evidence" value="ECO:0007669"/>
    <property type="project" value="TreeGrafter"/>
</dbReference>
<comment type="similarity">
    <text evidence="1">Belongs to the TPPP family.</text>
</comment>
<dbReference type="GO" id="GO:0015631">
    <property type="term" value="F:tubulin binding"/>
    <property type="evidence" value="ECO:0007669"/>
    <property type="project" value="InterPro"/>
</dbReference>
<organism evidence="2 3">
    <name type="scientific">Leptomonas pyrrhocoris</name>
    <name type="common">Firebug parasite</name>
    <dbReference type="NCBI Taxonomy" id="157538"/>
    <lineage>
        <taxon>Eukaryota</taxon>
        <taxon>Discoba</taxon>
        <taxon>Euglenozoa</taxon>
        <taxon>Kinetoplastea</taxon>
        <taxon>Metakinetoplastina</taxon>
        <taxon>Trypanosomatida</taxon>
        <taxon>Trypanosomatidae</taxon>
        <taxon>Leishmaniinae</taxon>
        <taxon>Leptomonas</taxon>
    </lineage>
</organism>
<reference evidence="2 3" key="1">
    <citation type="submission" date="2015-07" db="EMBL/GenBank/DDBJ databases">
        <title>High-quality genome of monoxenous trypanosomatid Leptomonas pyrrhocoris.</title>
        <authorList>
            <person name="Flegontov P."/>
            <person name="Butenko A."/>
            <person name="Firsov S."/>
            <person name="Vlcek C."/>
            <person name="Logacheva M.D."/>
            <person name="Field M."/>
            <person name="Filatov D."/>
            <person name="Flegontova O."/>
            <person name="Gerasimov E."/>
            <person name="Jackson A.P."/>
            <person name="Kelly S."/>
            <person name="Opperdoes F."/>
            <person name="O'Reilly A."/>
            <person name="Votypka J."/>
            <person name="Yurchenko V."/>
            <person name="Lukes J."/>
        </authorList>
    </citation>
    <scope>NUCLEOTIDE SEQUENCE [LARGE SCALE GENOMIC DNA]</scope>
    <source>
        <strain evidence="2">H10</strain>
    </source>
</reference>
<evidence type="ECO:0008006" key="4">
    <source>
        <dbReference type="Google" id="ProtNLM"/>
    </source>
</evidence>
<sequence>MDCVELQENFEAFASFGTAPSKEMDNAHFSKMLKECKIIGKVFTSTDADLLFSKVKAKEARKITFTDFRDKAIPAIAAKMKKTNEEIAEMIANGAPKAHGTKTEAVRFFDDKNSYTGVAKQGGPTNVDRNAGSLAGVVDRRQATMDNRGTTAKQI</sequence>
<dbReference type="GO" id="GO:0032273">
    <property type="term" value="P:positive regulation of protein polymerization"/>
    <property type="evidence" value="ECO:0007669"/>
    <property type="project" value="TreeGrafter"/>
</dbReference>
<evidence type="ECO:0000313" key="2">
    <source>
        <dbReference type="EMBL" id="KPA82229.1"/>
    </source>
</evidence>
<dbReference type="SUPFAM" id="SSF47473">
    <property type="entry name" value="EF-hand"/>
    <property type="match status" value="1"/>
</dbReference>
<dbReference type="Proteomes" id="UP000037923">
    <property type="component" value="Unassembled WGS sequence"/>
</dbReference>
<dbReference type="OMA" id="VRTINYA"/>
<evidence type="ECO:0000256" key="1">
    <source>
        <dbReference type="ARBA" id="ARBA00010994"/>
    </source>
</evidence>
<dbReference type="Pfam" id="PF05517">
    <property type="entry name" value="p25-alpha"/>
    <property type="match status" value="1"/>
</dbReference>
<name>A0A0M9G4Z4_LEPPY</name>
<dbReference type="GO" id="GO:0046785">
    <property type="term" value="P:microtubule polymerization"/>
    <property type="evidence" value="ECO:0007669"/>
    <property type="project" value="InterPro"/>
</dbReference>
<dbReference type="VEuPathDB" id="TriTrypDB:LpyrH10_05_2050"/>